<accession>A0A9P6ZY28</accession>
<feature type="compositionally biased region" description="Basic and acidic residues" evidence="1">
    <location>
        <begin position="169"/>
        <end position="187"/>
    </location>
</feature>
<feature type="region of interest" description="Disordered" evidence="1">
    <location>
        <begin position="139"/>
        <end position="201"/>
    </location>
</feature>
<dbReference type="OrthoDB" id="3352285at2759"/>
<gene>
    <name evidence="3" type="ORF">EV702DRAFT_1092606</name>
</gene>
<organism evidence="3 4">
    <name type="scientific">Suillus placidus</name>
    <dbReference type="NCBI Taxonomy" id="48579"/>
    <lineage>
        <taxon>Eukaryota</taxon>
        <taxon>Fungi</taxon>
        <taxon>Dikarya</taxon>
        <taxon>Basidiomycota</taxon>
        <taxon>Agaricomycotina</taxon>
        <taxon>Agaricomycetes</taxon>
        <taxon>Agaricomycetidae</taxon>
        <taxon>Boletales</taxon>
        <taxon>Suillineae</taxon>
        <taxon>Suillaceae</taxon>
        <taxon>Suillus</taxon>
    </lineage>
</organism>
<keyword evidence="4" id="KW-1185">Reference proteome</keyword>
<keyword evidence="2" id="KW-1133">Transmembrane helix</keyword>
<keyword evidence="2" id="KW-0812">Transmembrane</keyword>
<evidence type="ECO:0000313" key="4">
    <source>
        <dbReference type="Proteomes" id="UP000714275"/>
    </source>
</evidence>
<protein>
    <submittedName>
        <fullName evidence="3">Uncharacterized protein</fullName>
    </submittedName>
</protein>
<sequence length="201" mass="22373">MVRMYAFLASIAGLIVVGVGLMRCITHFTYKGELIAECISVSMNGEVDTAFGIWASNPAPMDLTEATSYCNDEWNHESWSEIVATILEIIVCLLFTSAAFAYYRQLVDPMSPVNALRAPSNQTRMDLFPPHYNRPYDPEYQPTYAPPLGPPPSDAKPPNYSYAGGEYGHGFEKDDKKEDDPFSDHDGPSVPRPLHFAEDRG</sequence>
<comment type="caution">
    <text evidence="3">The sequence shown here is derived from an EMBL/GenBank/DDBJ whole genome shotgun (WGS) entry which is preliminary data.</text>
</comment>
<feature type="compositionally biased region" description="Pro residues" evidence="1">
    <location>
        <begin position="144"/>
        <end position="155"/>
    </location>
</feature>
<name>A0A9P6ZY28_9AGAM</name>
<proteinExistence type="predicted"/>
<evidence type="ECO:0000256" key="2">
    <source>
        <dbReference type="SAM" id="Phobius"/>
    </source>
</evidence>
<feature type="transmembrane region" description="Helical" evidence="2">
    <location>
        <begin position="82"/>
        <end position="103"/>
    </location>
</feature>
<keyword evidence="2" id="KW-0472">Membrane</keyword>
<evidence type="ECO:0000256" key="1">
    <source>
        <dbReference type="SAM" id="MobiDB-lite"/>
    </source>
</evidence>
<dbReference type="AlphaFoldDB" id="A0A9P6ZY28"/>
<reference evidence="3" key="1">
    <citation type="journal article" date="2020" name="New Phytol.">
        <title>Comparative genomics reveals dynamic genome evolution in host specialist ectomycorrhizal fungi.</title>
        <authorList>
            <person name="Lofgren L.A."/>
            <person name="Nguyen N.H."/>
            <person name="Vilgalys R."/>
            <person name="Ruytinx J."/>
            <person name="Liao H.L."/>
            <person name="Branco S."/>
            <person name="Kuo A."/>
            <person name="LaButti K."/>
            <person name="Lipzen A."/>
            <person name="Andreopoulos W."/>
            <person name="Pangilinan J."/>
            <person name="Riley R."/>
            <person name="Hundley H."/>
            <person name="Na H."/>
            <person name="Barry K."/>
            <person name="Grigoriev I.V."/>
            <person name="Stajich J.E."/>
            <person name="Kennedy P.G."/>
        </authorList>
    </citation>
    <scope>NUCLEOTIDE SEQUENCE</scope>
    <source>
        <strain evidence="3">DOB743</strain>
    </source>
</reference>
<dbReference type="EMBL" id="JABBWD010000014">
    <property type="protein sequence ID" value="KAG1778853.1"/>
    <property type="molecule type" value="Genomic_DNA"/>
</dbReference>
<evidence type="ECO:0000313" key="3">
    <source>
        <dbReference type="EMBL" id="KAG1778853.1"/>
    </source>
</evidence>
<dbReference type="Proteomes" id="UP000714275">
    <property type="component" value="Unassembled WGS sequence"/>
</dbReference>